<comment type="similarity">
    <text evidence="1 3 5">Belongs to the aldehyde dehydrogenase family.</text>
</comment>
<dbReference type="InterPro" id="IPR015590">
    <property type="entry name" value="Aldehyde_DH_dom"/>
</dbReference>
<dbReference type="CDD" id="cd07136">
    <property type="entry name" value="ALDH_YwdH-P39616"/>
    <property type="match status" value="1"/>
</dbReference>
<evidence type="ECO:0000256" key="3">
    <source>
        <dbReference type="PIRNR" id="PIRNR036492"/>
    </source>
</evidence>
<feature type="active site" evidence="4">
    <location>
        <position position="209"/>
    </location>
</feature>
<dbReference type="InterPro" id="IPR029510">
    <property type="entry name" value="Ald_DH_CS_GLU"/>
</dbReference>
<dbReference type="InterPro" id="IPR016162">
    <property type="entry name" value="Ald_DH_N"/>
</dbReference>
<dbReference type="RefSeq" id="WP_263608866.1">
    <property type="nucleotide sequence ID" value="NZ_JAOVQM010000008.1"/>
</dbReference>
<dbReference type="PANTHER" id="PTHR43570:SF16">
    <property type="entry name" value="ALDEHYDE DEHYDROGENASE TYPE III, ISOFORM Q"/>
    <property type="match status" value="1"/>
</dbReference>
<evidence type="ECO:0000259" key="6">
    <source>
        <dbReference type="Pfam" id="PF00171"/>
    </source>
</evidence>
<keyword evidence="8" id="KW-1185">Reference proteome</keyword>
<name>A0ABT2Y7G1_9MOLU</name>
<dbReference type="PANTHER" id="PTHR43570">
    <property type="entry name" value="ALDEHYDE DEHYDROGENASE"/>
    <property type="match status" value="1"/>
</dbReference>
<organism evidence="7 8">
    <name type="scientific">Paracholeplasma manati</name>
    <dbReference type="NCBI Taxonomy" id="591373"/>
    <lineage>
        <taxon>Bacteria</taxon>
        <taxon>Bacillati</taxon>
        <taxon>Mycoplasmatota</taxon>
        <taxon>Mollicutes</taxon>
        <taxon>Acholeplasmatales</taxon>
        <taxon>Acholeplasmataceae</taxon>
        <taxon>Paracholeplasma</taxon>
    </lineage>
</organism>
<dbReference type="PROSITE" id="PS00687">
    <property type="entry name" value="ALDEHYDE_DEHYDR_GLU"/>
    <property type="match status" value="1"/>
</dbReference>
<protein>
    <recommendedName>
        <fullName evidence="3">Aldehyde dehydrogenase</fullName>
    </recommendedName>
</protein>
<reference evidence="7" key="1">
    <citation type="submission" date="2022-09" db="EMBL/GenBank/DDBJ databases">
        <title>Novel Mycoplasma species identified in domestic and wild animals.</title>
        <authorList>
            <person name="Volokhov D.V."/>
            <person name="Furtak V.A."/>
            <person name="Zagorodnyaya T.A."/>
        </authorList>
    </citation>
    <scope>NUCLEOTIDE SEQUENCE</scope>
    <source>
        <strain evidence="7">Oakley</strain>
    </source>
</reference>
<evidence type="ECO:0000256" key="4">
    <source>
        <dbReference type="PROSITE-ProRule" id="PRU10007"/>
    </source>
</evidence>
<dbReference type="InterPro" id="IPR012394">
    <property type="entry name" value="Aldehyde_DH_NAD(P)"/>
</dbReference>
<evidence type="ECO:0000256" key="1">
    <source>
        <dbReference type="ARBA" id="ARBA00009986"/>
    </source>
</evidence>
<dbReference type="Proteomes" id="UP001177160">
    <property type="component" value="Unassembled WGS sequence"/>
</dbReference>
<proteinExistence type="inferred from homology"/>
<feature type="domain" description="Aldehyde dehydrogenase" evidence="6">
    <location>
        <begin position="21"/>
        <end position="425"/>
    </location>
</feature>
<dbReference type="InterPro" id="IPR016161">
    <property type="entry name" value="Ald_DH/histidinol_DH"/>
</dbReference>
<dbReference type="PROSITE" id="PS00070">
    <property type="entry name" value="ALDEHYDE_DEHYDR_CYS"/>
    <property type="match status" value="1"/>
</dbReference>
<keyword evidence="2 3" id="KW-0560">Oxidoreductase</keyword>
<evidence type="ECO:0000256" key="5">
    <source>
        <dbReference type="RuleBase" id="RU003345"/>
    </source>
</evidence>
<dbReference type="PIRSF" id="PIRSF036492">
    <property type="entry name" value="ALDH"/>
    <property type="match status" value="1"/>
</dbReference>
<dbReference type="Gene3D" id="3.40.605.10">
    <property type="entry name" value="Aldehyde Dehydrogenase, Chain A, domain 1"/>
    <property type="match status" value="1"/>
</dbReference>
<dbReference type="Gene3D" id="3.40.309.10">
    <property type="entry name" value="Aldehyde Dehydrogenase, Chain A, domain 2"/>
    <property type="match status" value="1"/>
</dbReference>
<dbReference type="Pfam" id="PF00171">
    <property type="entry name" value="Aldedh"/>
    <property type="match status" value="1"/>
</dbReference>
<dbReference type="EMBL" id="JAOVQM010000008">
    <property type="protein sequence ID" value="MCV2232677.1"/>
    <property type="molecule type" value="Genomic_DNA"/>
</dbReference>
<accession>A0ABT2Y7G1</accession>
<dbReference type="SUPFAM" id="SSF53720">
    <property type="entry name" value="ALDH-like"/>
    <property type="match status" value="1"/>
</dbReference>
<evidence type="ECO:0000256" key="2">
    <source>
        <dbReference type="ARBA" id="ARBA00023002"/>
    </source>
</evidence>
<gene>
    <name evidence="7" type="ORF">N7548_07585</name>
</gene>
<evidence type="ECO:0000313" key="7">
    <source>
        <dbReference type="EMBL" id="MCV2232677.1"/>
    </source>
</evidence>
<dbReference type="InterPro" id="IPR016160">
    <property type="entry name" value="Ald_DH_CS_CYS"/>
</dbReference>
<sequence length="454" mass="50826">MDFTMLVSQQKTYYHTGVTKTYEHRIKALKSLKEAIINFEPKIYEALYADLGKSKEEAFLTEIGLVLSEITEAIKHLKHWMKPKRVKTPLVLFKAKSMLYRDPLGTVLILSPWNYPFQLAINPLVGALAAGNTAIVKPSSSSEQTAKVIDEMLKSVFEPQFVTTVLGSATLAEQLLHEKVDHIFFTGSIPVGKKVMQIASENLTPITLELGGKSPCIIDLETDIEMTAKRIAFGKLINAGQTCIAPDYVLIRPELKADFIQYYQKAVKSFYGDDPLAAAHYPKIISQRHVERLMGLTQNEQIVLGGKTDGIKIAPTILDNITFDSKVMQEEIFGPILPLIDYQNIDDVIDTLRTKDKPLAFYLFTNNKAFQDKVIGALSFGGGTVNDTLMHFASHYLGFGGVGHSGMGNYHGIRSFNTFTHEKSVLIRSIRVDLPMRYHPISKMSDKIVRRILK</sequence>
<comment type="caution">
    <text evidence="7">The sequence shown here is derived from an EMBL/GenBank/DDBJ whole genome shotgun (WGS) entry which is preliminary data.</text>
</comment>
<dbReference type="InterPro" id="IPR016163">
    <property type="entry name" value="Ald_DH_C"/>
</dbReference>
<evidence type="ECO:0000313" key="8">
    <source>
        <dbReference type="Proteomes" id="UP001177160"/>
    </source>
</evidence>